<dbReference type="PROSITE" id="PS51729">
    <property type="entry name" value="GNAT_YJDJ"/>
    <property type="match status" value="1"/>
</dbReference>
<keyword evidence="3" id="KW-1185">Reference proteome</keyword>
<organism evidence="2 3">
    <name type="scientific">Agromyces archimandritae</name>
    <dbReference type="NCBI Taxonomy" id="2781962"/>
    <lineage>
        <taxon>Bacteria</taxon>
        <taxon>Bacillati</taxon>
        <taxon>Actinomycetota</taxon>
        <taxon>Actinomycetes</taxon>
        <taxon>Micrococcales</taxon>
        <taxon>Microbacteriaceae</taxon>
        <taxon>Agromyces</taxon>
    </lineage>
</organism>
<protein>
    <submittedName>
        <fullName evidence="2">N-acetyltransferase</fullName>
    </submittedName>
</protein>
<dbReference type="Pfam" id="PF14542">
    <property type="entry name" value="Acetyltransf_CG"/>
    <property type="match status" value="1"/>
</dbReference>
<evidence type="ECO:0000259" key="1">
    <source>
        <dbReference type="PROSITE" id="PS51729"/>
    </source>
</evidence>
<dbReference type="EMBL" id="CP071696">
    <property type="protein sequence ID" value="QTX03586.1"/>
    <property type="molecule type" value="Genomic_DNA"/>
</dbReference>
<dbReference type="RefSeq" id="WP_210896327.1">
    <property type="nucleotide sequence ID" value="NZ_CP071696.1"/>
</dbReference>
<name>A0A975FM94_9MICO</name>
<dbReference type="Gene3D" id="3.40.630.30">
    <property type="match status" value="1"/>
</dbReference>
<dbReference type="InterPro" id="IPR045057">
    <property type="entry name" value="Gcn5-rel_NAT"/>
</dbReference>
<dbReference type="SUPFAM" id="SSF55729">
    <property type="entry name" value="Acyl-CoA N-acyltransferases (Nat)"/>
    <property type="match status" value="1"/>
</dbReference>
<gene>
    <name evidence="2" type="ORF">G127AT_09525</name>
</gene>
<reference evidence="2" key="1">
    <citation type="submission" date="2021-03" db="EMBL/GenBank/DDBJ databases">
        <title>Agromyces archimandritus sp. nov., isolated from the cockroach Archimandrita tessellata.</title>
        <authorList>
            <person name="Guzman J."/>
            <person name="Ortuzar M."/>
            <person name="Poehlein A."/>
            <person name="Daniel R."/>
            <person name="Trujillo M."/>
            <person name="Vilcinskas A."/>
        </authorList>
    </citation>
    <scope>NUCLEOTIDE SEQUENCE</scope>
    <source>
        <strain evidence="2">G127AT</strain>
    </source>
</reference>
<evidence type="ECO:0000313" key="3">
    <source>
        <dbReference type="Proteomes" id="UP000671914"/>
    </source>
</evidence>
<dbReference type="AlphaFoldDB" id="A0A975FM94"/>
<dbReference type="Proteomes" id="UP000671914">
    <property type="component" value="Chromosome"/>
</dbReference>
<evidence type="ECO:0000313" key="2">
    <source>
        <dbReference type="EMBL" id="QTX03586.1"/>
    </source>
</evidence>
<proteinExistence type="predicted"/>
<dbReference type="KEGG" id="aarc:G127AT_09525"/>
<accession>A0A975FM94</accession>
<dbReference type="InterPro" id="IPR016181">
    <property type="entry name" value="Acyl_CoA_acyltransferase"/>
</dbReference>
<sequence length="99" mass="10780">MTSDDRIEVTRDDAASRYELRVNGTPEGFAAYTAEPGRITFTHTEVFPGHEGEGLGSALAKAALDDAVARGEQIVPVCPFIAAYVKRHREYDDAVRPAD</sequence>
<dbReference type="PANTHER" id="PTHR31435">
    <property type="entry name" value="PROTEIN NATD1"/>
    <property type="match status" value="1"/>
</dbReference>
<feature type="domain" description="N-acetyltransferase" evidence="1">
    <location>
        <begin position="10"/>
        <end position="96"/>
    </location>
</feature>
<dbReference type="InterPro" id="IPR031165">
    <property type="entry name" value="GNAT_YJDJ"/>
</dbReference>
<dbReference type="PANTHER" id="PTHR31435:SF10">
    <property type="entry name" value="BSR4717 PROTEIN"/>
    <property type="match status" value="1"/>
</dbReference>